<evidence type="ECO:0000313" key="1">
    <source>
        <dbReference type="EnsemblMetazoa" id="AQUA015245-PA"/>
    </source>
</evidence>
<accession>A0A182XTW4</accession>
<name>A0A182XTW4_ANOQN</name>
<organism evidence="1 2">
    <name type="scientific">Anopheles quadriannulatus</name>
    <name type="common">Mosquito</name>
    <dbReference type="NCBI Taxonomy" id="34691"/>
    <lineage>
        <taxon>Eukaryota</taxon>
        <taxon>Metazoa</taxon>
        <taxon>Ecdysozoa</taxon>
        <taxon>Arthropoda</taxon>
        <taxon>Hexapoda</taxon>
        <taxon>Insecta</taxon>
        <taxon>Pterygota</taxon>
        <taxon>Neoptera</taxon>
        <taxon>Endopterygota</taxon>
        <taxon>Diptera</taxon>
        <taxon>Nematocera</taxon>
        <taxon>Culicoidea</taxon>
        <taxon>Culicidae</taxon>
        <taxon>Anophelinae</taxon>
        <taxon>Anopheles</taxon>
    </lineage>
</organism>
<dbReference type="Proteomes" id="UP000076407">
    <property type="component" value="Unassembled WGS sequence"/>
</dbReference>
<protein>
    <submittedName>
        <fullName evidence="1">Uncharacterized protein</fullName>
    </submittedName>
</protein>
<evidence type="ECO:0000313" key="2">
    <source>
        <dbReference type="Proteomes" id="UP000076407"/>
    </source>
</evidence>
<keyword evidence="2" id="KW-1185">Reference proteome</keyword>
<reference evidence="1" key="1">
    <citation type="submission" date="2020-05" db="UniProtKB">
        <authorList>
            <consortium name="EnsemblMetazoa"/>
        </authorList>
    </citation>
    <scope>IDENTIFICATION</scope>
    <source>
        <strain evidence="1">SANGQUA</strain>
    </source>
</reference>
<proteinExistence type="predicted"/>
<dbReference type="VEuPathDB" id="VectorBase:AQUA015245"/>
<dbReference type="AlphaFoldDB" id="A0A182XTW4"/>
<dbReference type="EnsemblMetazoa" id="AQUA015245-RA">
    <property type="protein sequence ID" value="AQUA015245-PA"/>
    <property type="gene ID" value="AQUA015245"/>
</dbReference>
<sequence length="36" mass="3788">MPALARSLAISAPMPELAPVTTATLPFQRSIFSVCV</sequence>